<keyword evidence="3" id="KW-0378">Hydrolase</keyword>
<dbReference type="InterPro" id="IPR003615">
    <property type="entry name" value="HNH_nuc"/>
</dbReference>
<feature type="domain" description="HNH nuclease" evidence="2">
    <location>
        <begin position="71"/>
        <end position="125"/>
    </location>
</feature>
<gene>
    <name evidence="3" type="ORF">J421_6331</name>
</gene>
<geneLocation type="plasmid" evidence="3 4">
    <name>2</name>
</geneLocation>
<keyword evidence="4" id="KW-1185">Reference proteome</keyword>
<evidence type="ECO:0000259" key="2">
    <source>
        <dbReference type="SMART" id="SM00507"/>
    </source>
</evidence>
<feature type="region of interest" description="Disordered" evidence="1">
    <location>
        <begin position="1"/>
        <end position="65"/>
    </location>
</feature>
<dbReference type="Pfam" id="PF01844">
    <property type="entry name" value="HNH"/>
    <property type="match status" value="1"/>
</dbReference>
<dbReference type="PANTHER" id="PTHR33877">
    <property type="entry name" value="SLL1193 PROTEIN"/>
    <property type="match status" value="1"/>
</dbReference>
<feature type="compositionally biased region" description="Basic and acidic residues" evidence="1">
    <location>
        <begin position="27"/>
        <end position="43"/>
    </location>
</feature>
<proteinExistence type="predicted"/>
<dbReference type="InterPro" id="IPR002711">
    <property type="entry name" value="HNH"/>
</dbReference>
<evidence type="ECO:0000256" key="1">
    <source>
        <dbReference type="SAM" id="MobiDB-lite"/>
    </source>
</evidence>
<dbReference type="GO" id="GO:0004519">
    <property type="term" value="F:endonuclease activity"/>
    <property type="evidence" value="ECO:0007669"/>
    <property type="project" value="UniProtKB-KW"/>
</dbReference>
<dbReference type="GO" id="GO:0003676">
    <property type="term" value="F:nucleic acid binding"/>
    <property type="evidence" value="ECO:0007669"/>
    <property type="project" value="InterPro"/>
</dbReference>
<dbReference type="AlphaFoldDB" id="W0RT50"/>
<sequence>MTARPTNRSRSGPKPGGRPADAAPSRAPEHRGHPDHSGPEPRGRPRRRKSKGSAPAVRLTSLPTGRRAYTDTREWLLDRHGPVCAYCGLKHEPTAITLDHVTPRRGQTAYDRRDNLVLACQRCNGNKADTPILAFLLGRPQRAETLLRYGQHLSPMLLDLARQVAGEEAAARAERLADPDYPYAD</sequence>
<feature type="compositionally biased region" description="Polar residues" evidence="1">
    <location>
        <begin position="1"/>
        <end position="10"/>
    </location>
</feature>
<dbReference type="CDD" id="cd00085">
    <property type="entry name" value="HNHc"/>
    <property type="match status" value="1"/>
</dbReference>
<organism evidence="3 4">
    <name type="scientific">Gemmatirosa kalamazoonensis</name>
    <dbReference type="NCBI Taxonomy" id="861299"/>
    <lineage>
        <taxon>Bacteria</taxon>
        <taxon>Pseudomonadati</taxon>
        <taxon>Gemmatimonadota</taxon>
        <taxon>Gemmatimonadia</taxon>
        <taxon>Gemmatimonadales</taxon>
        <taxon>Gemmatimonadaceae</taxon>
        <taxon>Gemmatirosa</taxon>
    </lineage>
</organism>
<evidence type="ECO:0000313" key="4">
    <source>
        <dbReference type="Proteomes" id="UP000019151"/>
    </source>
</evidence>
<evidence type="ECO:0000313" key="3">
    <source>
        <dbReference type="EMBL" id="AHG93866.1"/>
    </source>
</evidence>
<accession>W0RT50</accession>
<name>W0RT50_9BACT</name>
<dbReference type="InterPro" id="IPR052892">
    <property type="entry name" value="NA-targeting_endonuclease"/>
</dbReference>
<dbReference type="eggNOG" id="COG1403">
    <property type="taxonomic scope" value="Bacteria"/>
</dbReference>
<keyword evidence="3" id="KW-0255">Endonuclease</keyword>
<dbReference type="InParanoid" id="W0RT50"/>
<dbReference type="GO" id="GO:0008270">
    <property type="term" value="F:zinc ion binding"/>
    <property type="evidence" value="ECO:0007669"/>
    <property type="project" value="InterPro"/>
</dbReference>
<protein>
    <submittedName>
        <fullName evidence="3">HNH endonuclease</fullName>
    </submittedName>
</protein>
<dbReference type="PANTHER" id="PTHR33877:SF2">
    <property type="entry name" value="OS07G0170200 PROTEIN"/>
    <property type="match status" value="1"/>
</dbReference>
<keyword evidence="3" id="KW-0540">Nuclease</keyword>
<dbReference type="Proteomes" id="UP000019151">
    <property type="component" value="Plasmid 2"/>
</dbReference>
<dbReference type="SMART" id="SM00507">
    <property type="entry name" value="HNHc"/>
    <property type="match status" value="1"/>
</dbReference>
<reference evidence="3 4" key="1">
    <citation type="journal article" date="2014" name="Genome Announc.">
        <title>Genome Sequence and Methylome of Soil Bacterium Gemmatirosa kalamazoonensis KBS708T, a Member of the Rarely Cultivated Gemmatimonadetes Phylum.</title>
        <authorList>
            <person name="Debruyn J.M."/>
            <person name="Radosevich M."/>
            <person name="Wommack K.E."/>
            <person name="Polson S.W."/>
            <person name="Hauser L.J."/>
            <person name="Fawaz M.N."/>
            <person name="Korlach J."/>
            <person name="Tsai Y.C."/>
        </authorList>
    </citation>
    <scope>NUCLEOTIDE SEQUENCE [LARGE SCALE GENOMIC DNA]</scope>
    <source>
        <strain evidence="3 4">KBS708</strain>
        <plasmid evidence="4">Plasmid 2</plasmid>
    </source>
</reference>
<dbReference type="HOGENOM" id="CLU_1459333_0_0_0"/>
<dbReference type="KEGG" id="gba:J421_6331"/>
<keyword evidence="3" id="KW-0614">Plasmid</keyword>
<dbReference type="Gene3D" id="1.10.30.50">
    <property type="match status" value="1"/>
</dbReference>
<dbReference type="EMBL" id="CP007130">
    <property type="protein sequence ID" value="AHG93866.1"/>
    <property type="molecule type" value="Genomic_DNA"/>
</dbReference>